<gene>
    <name evidence="1" type="ORF">SAMN05216452_3129</name>
</gene>
<sequence length="391" mass="42394">MHLIFATSMVPDGTPKSGYEIANAAVLDALTRAGCRMSVMGFAWKGREERKIADGTVVLGELEPRTEAASGLTKLGWLARAMMRGMTFSSAKMLRASPGDVRRALEGFGRVDGVIFNSVQFAGAFRQVFADLPCIYVAHNVEHFSALQSADAARGLVGRFMFRREARLLKALEADLCAQARFVYTLSEDDRRLLGVDDDRRSAVLPLVAHAPAVSGPGERQTTHDAALIGTWSWAPNRIGLDWFLEEVVPHLPEGFRIAVAGDAPADLAQRHGRVTFVGRVPDAVEFVRSGMVVPLISRAGTGVQLKTIETFELGLPSVATQSALRGISHKPENCIVADDPRAFAEALVRAAKKPVDLDGRAFHMAQRKALDTAILHGLDQAGFNRRDKAA</sequence>
<dbReference type="GO" id="GO:0016740">
    <property type="term" value="F:transferase activity"/>
    <property type="evidence" value="ECO:0007669"/>
    <property type="project" value="UniProtKB-KW"/>
</dbReference>
<keyword evidence="1" id="KW-0808">Transferase</keyword>
<accession>A0A1H4M3I6</accession>
<dbReference type="Pfam" id="PF13692">
    <property type="entry name" value="Glyco_trans_1_4"/>
    <property type="match status" value="1"/>
</dbReference>
<dbReference type="AlphaFoldDB" id="A0A1H4M3I6"/>
<name>A0A1H4M3I6_9HYPH</name>
<dbReference type="Gene3D" id="3.40.50.2000">
    <property type="entry name" value="Glycogen Phosphorylase B"/>
    <property type="match status" value="1"/>
</dbReference>
<evidence type="ECO:0000313" key="2">
    <source>
        <dbReference type="Proteomes" id="UP000199064"/>
    </source>
</evidence>
<organism evidence="1 2">
    <name type="scientific">Nitratireductor aquibiodomus</name>
    <dbReference type="NCBI Taxonomy" id="204799"/>
    <lineage>
        <taxon>Bacteria</taxon>
        <taxon>Pseudomonadati</taxon>
        <taxon>Pseudomonadota</taxon>
        <taxon>Alphaproteobacteria</taxon>
        <taxon>Hyphomicrobiales</taxon>
        <taxon>Phyllobacteriaceae</taxon>
        <taxon>Nitratireductor</taxon>
    </lineage>
</organism>
<reference evidence="2" key="1">
    <citation type="submission" date="2016-10" db="EMBL/GenBank/DDBJ databases">
        <authorList>
            <person name="Varghese N."/>
            <person name="Submissions S."/>
        </authorList>
    </citation>
    <scope>NUCLEOTIDE SEQUENCE [LARGE SCALE GENOMIC DNA]</scope>
    <source>
        <strain evidence="2">ES.061</strain>
    </source>
</reference>
<dbReference type="EMBL" id="FNSL01000001">
    <property type="protein sequence ID" value="SEB77611.1"/>
    <property type="molecule type" value="Genomic_DNA"/>
</dbReference>
<dbReference type="SUPFAM" id="SSF53756">
    <property type="entry name" value="UDP-Glycosyltransferase/glycogen phosphorylase"/>
    <property type="match status" value="1"/>
</dbReference>
<protein>
    <submittedName>
        <fullName evidence="1">Glycosyl transferase 4-like domain-containing protein</fullName>
    </submittedName>
</protein>
<proteinExistence type="predicted"/>
<dbReference type="Proteomes" id="UP000199064">
    <property type="component" value="Unassembled WGS sequence"/>
</dbReference>
<evidence type="ECO:0000313" key="1">
    <source>
        <dbReference type="EMBL" id="SEB77611.1"/>
    </source>
</evidence>
<dbReference type="RefSeq" id="WP_090329406.1">
    <property type="nucleotide sequence ID" value="NZ_FNSL01000001.1"/>
</dbReference>
<keyword evidence="2" id="KW-1185">Reference proteome</keyword>